<evidence type="ECO:0000256" key="6">
    <source>
        <dbReference type="SAM" id="Phobius"/>
    </source>
</evidence>
<evidence type="ECO:0000313" key="9">
    <source>
        <dbReference type="Proteomes" id="UP001293718"/>
    </source>
</evidence>
<evidence type="ECO:0000256" key="4">
    <source>
        <dbReference type="ARBA" id="ARBA00023136"/>
    </source>
</evidence>
<dbReference type="Pfam" id="PF07264">
    <property type="entry name" value="EI24"/>
    <property type="match status" value="1"/>
</dbReference>
<organism evidence="8 9">
    <name type="scientific">Azohydromonas lata</name>
    <dbReference type="NCBI Taxonomy" id="45677"/>
    <lineage>
        <taxon>Bacteria</taxon>
        <taxon>Pseudomonadati</taxon>
        <taxon>Pseudomonadota</taxon>
        <taxon>Betaproteobacteria</taxon>
        <taxon>Burkholderiales</taxon>
        <taxon>Sphaerotilaceae</taxon>
        <taxon>Azohydromonas</taxon>
    </lineage>
</organism>
<evidence type="ECO:0000259" key="7">
    <source>
        <dbReference type="PROSITE" id="PS50008"/>
    </source>
</evidence>
<accession>A0ABU5IKH5</accession>
<feature type="transmembrane region" description="Helical" evidence="6">
    <location>
        <begin position="229"/>
        <end position="254"/>
    </location>
</feature>
<proteinExistence type="predicted"/>
<comment type="subcellular location">
    <subcellularLocation>
        <location evidence="1">Membrane</location>
        <topology evidence="1">Multi-pass membrane protein</topology>
    </subcellularLocation>
</comment>
<protein>
    <submittedName>
        <fullName evidence="8">EI24 domain-containing protein</fullName>
    </submittedName>
</protein>
<feature type="transmembrane region" description="Helical" evidence="6">
    <location>
        <begin position="157"/>
        <end position="180"/>
    </location>
</feature>
<keyword evidence="9" id="KW-1185">Reference proteome</keyword>
<feature type="transmembrane region" description="Helical" evidence="6">
    <location>
        <begin position="23"/>
        <end position="46"/>
    </location>
</feature>
<evidence type="ECO:0000256" key="5">
    <source>
        <dbReference type="SAM" id="MobiDB-lite"/>
    </source>
</evidence>
<keyword evidence="4 6" id="KW-0472">Membrane</keyword>
<sequence length="302" mass="32976">MRPLRELLDAFWRAAAYCLHPRVVVLTLAPLLIAAALALGLGWLYWEGAVDGVRELLERWSLTAAVLGWLDSMGGQGLRAVIAPLLVVALAVPVLVVVSLLLVSTLSTPALTNLVARRRFPALQRRHGASFMLSVLWALGCSLLALFVLVLSVPLWLIPPLVLVLPPLVWGWLTYQLVAFDVLSDHASKEERRRILREQRWPLLAMGVISGYLSAAPSLLWAFGATVLILAPLLVVVSVWLYTLVFAFSSLWFAHFSLAALQRLRAQEAAAVAPSPPPGGEIIDMPLSVTPSPLQLPREPHA</sequence>
<evidence type="ECO:0000313" key="8">
    <source>
        <dbReference type="EMBL" id="MDZ5459382.1"/>
    </source>
</evidence>
<gene>
    <name evidence="8" type="ORF">SM757_22645</name>
</gene>
<comment type="caution">
    <text evidence="8">The sequence shown here is derived from an EMBL/GenBank/DDBJ whole genome shotgun (WGS) entry which is preliminary data.</text>
</comment>
<feature type="transmembrane region" description="Helical" evidence="6">
    <location>
        <begin position="201"/>
        <end position="223"/>
    </location>
</feature>
<reference evidence="8 9" key="1">
    <citation type="submission" date="2023-11" db="EMBL/GenBank/DDBJ databases">
        <title>Draft genome of Azohydromonas lata strain H1 (DSM1123), a polyhydroxyalkanoate producer.</title>
        <authorList>
            <person name="Traversa D."/>
            <person name="D'Addabbo P."/>
            <person name="Pazzani C."/>
            <person name="Manzari C."/>
            <person name="Chiara M."/>
            <person name="Scrascia M."/>
        </authorList>
    </citation>
    <scope>NUCLEOTIDE SEQUENCE [LARGE SCALE GENOMIC DNA]</scope>
    <source>
        <strain evidence="8 9">H1</strain>
    </source>
</reference>
<keyword evidence="2 6" id="KW-0812">Transmembrane</keyword>
<dbReference type="PROSITE" id="PS50008">
    <property type="entry name" value="PIPLC_Y_DOMAIN"/>
    <property type="match status" value="1"/>
</dbReference>
<dbReference type="InterPro" id="IPR059112">
    <property type="entry name" value="CysZ/EI24"/>
</dbReference>
<keyword evidence="3 6" id="KW-1133">Transmembrane helix</keyword>
<feature type="domain" description="PI-PLC Y-box" evidence="7">
    <location>
        <begin position="118"/>
        <end position="157"/>
    </location>
</feature>
<evidence type="ECO:0000256" key="3">
    <source>
        <dbReference type="ARBA" id="ARBA00022989"/>
    </source>
</evidence>
<name>A0ABU5IKH5_9BURK</name>
<dbReference type="Proteomes" id="UP001293718">
    <property type="component" value="Unassembled WGS sequence"/>
</dbReference>
<evidence type="ECO:0000256" key="2">
    <source>
        <dbReference type="ARBA" id="ARBA00022692"/>
    </source>
</evidence>
<dbReference type="InterPro" id="IPR001711">
    <property type="entry name" value="PLipase_C_Pinositol-sp_Y"/>
</dbReference>
<feature type="transmembrane region" description="Helical" evidence="6">
    <location>
        <begin position="128"/>
        <end position="151"/>
    </location>
</feature>
<evidence type="ECO:0000256" key="1">
    <source>
        <dbReference type="ARBA" id="ARBA00004141"/>
    </source>
</evidence>
<dbReference type="RefSeq" id="WP_322467139.1">
    <property type="nucleotide sequence ID" value="NZ_JAXOJX010000043.1"/>
</dbReference>
<feature type="transmembrane region" description="Helical" evidence="6">
    <location>
        <begin position="81"/>
        <end position="107"/>
    </location>
</feature>
<feature type="region of interest" description="Disordered" evidence="5">
    <location>
        <begin position="281"/>
        <end position="302"/>
    </location>
</feature>
<dbReference type="EMBL" id="JAXOJX010000043">
    <property type="protein sequence ID" value="MDZ5459382.1"/>
    <property type="molecule type" value="Genomic_DNA"/>
</dbReference>